<feature type="compositionally biased region" description="Low complexity" evidence="2">
    <location>
        <begin position="33"/>
        <end position="51"/>
    </location>
</feature>
<evidence type="ECO:0000256" key="1">
    <source>
        <dbReference type="ARBA" id="ARBA00009480"/>
    </source>
</evidence>
<protein>
    <submittedName>
        <fullName evidence="4">Related to protein transport protein SEC9</fullName>
    </submittedName>
</protein>
<dbReference type="OrthoDB" id="18679at2759"/>
<dbReference type="Proteomes" id="UP000225277">
    <property type="component" value="Unassembled WGS sequence"/>
</dbReference>
<gene>
    <name evidence="4" type="ORF">RCC_05042</name>
</gene>
<dbReference type="GO" id="GO:0006887">
    <property type="term" value="P:exocytosis"/>
    <property type="evidence" value="ECO:0007669"/>
    <property type="project" value="TreeGrafter"/>
</dbReference>
<dbReference type="GO" id="GO:0005886">
    <property type="term" value="C:plasma membrane"/>
    <property type="evidence" value="ECO:0007669"/>
    <property type="project" value="TreeGrafter"/>
</dbReference>
<dbReference type="GO" id="GO:0005484">
    <property type="term" value="F:SNAP receptor activity"/>
    <property type="evidence" value="ECO:0007669"/>
    <property type="project" value="TreeGrafter"/>
</dbReference>
<comment type="similarity">
    <text evidence="1">Belongs to the SNAP-25 family.</text>
</comment>
<dbReference type="PROSITE" id="PS50192">
    <property type="entry name" value="T_SNARE"/>
    <property type="match status" value="1"/>
</dbReference>
<feature type="compositionally biased region" description="Basic and acidic residues" evidence="2">
    <location>
        <begin position="277"/>
        <end position="290"/>
    </location>
</feature>
<feature type="compositionally biased region" description="Polar residues" evidence="2">
    <location>
        <begin position="59"/>
        <end position="95"/>
    </location>
</feature>
<feature type="compositionally biased region" description="Basic and acidic residues" evidence="2">
    <location>
        <begin position="1"/>
        <end position="21"/>
    </location>
</feature>
<dbReference type="CDD" id="cd15857">
    <property type="entry name" value="SNARE_SEC9C"/>
    <property type="match status" value="1"/>
</dbReference>
<dbReference type="EMBL" id="FJUY01000007">
    <property type="protein sequence ID" value="CZT19196.1"/>
    <property type="molecule type" value="Genomic_DNA"/>
</dbReference>
<reference evidence="4 5" key="1">
    <citation type="submission" date="2016-03" db="EMBL/GenBank/DDBJ databases">
        <authorList>
            <person name="Ploux O."/>
        </authorList>
    </citation>
    <scope>NUCLEOTIDE SEQUENCE [LARGE SCALE GENOMIC DNA]</scope>
    <source>
        <strain evidence="4 5">URUG2</strain>
    </source>
</reference>
<feature type="compositionally biased region" description="Polar residues" evidence="2">
    <location>
        <begin position="175"/>
        <end position="186"/>
    </location>
</feature>
<dbReference type="GO" id="GO:0006906">
    <property type="term" value="P:vesicle fusion"/>
    <property type="evidence" value="ECO:0007669"/>
    <property type="project" value="TreeGrafter"/>
</dbReference>
<dbReference type="RefSeq" id="XP_023626086.1">
    <property type="nucleotide sequence ID" value="XM_023770318.1"/>
</dbReference>
<dbReference type="SMART" id="SM00397">
    <property type="entry name" value="t_SNARE"/>
    <property type="match status" value="2"/>
</dbReference>
<feature type="compositionally biased region" description="Basic and acidic residues" evidence="2">
    <location>
        <begin position="355"/>
        <end position="369"/>
    </location>
</feature>
<feature type="compositionally biased region" description="Basic and acidic residues" evidence="2">
    <location>
        <begin position="298"/>
        <end position="307"/>
    </location>
</feature>
<dbReference type="CDD" id="cd15886">
    <property type="entry name" value="SNARE_SEC9N"/>
    <property type="match status" value="1"/>
</dbReference>
<feature type="region of interest" description="Disordered" evidence="2">
    <location>
        <begin position="355"/>
        <end position="398"/>
    </location>
</feature>
<proteinExistence type="inferred from homology"/>
<evidence type="ECO:0000259" key="3">
    <source>
        <dbReference type="PROSITE" id="PS50192"/>
    </source>
</evidence>
<dbReference type="FunFam" id="1.20.5.110:FF:000048">
    <property type="entry name" value="Protein transport protein SEC9"/>
    <property type="match status" value="1"/>
</dbReference>
<evidence type="ECO:0000313" key="5">
    <source>
        <dbReference type="Proteomes" id="UP000225277"/>
    </source>
</evidence>
<evidence type="ECO:0000313" key="4">
    <source>
        <dbReference type="EMBL" id="CZT19196.1"/>
    </source>
</evidence>
<dbReference type="AlphaFoldDB" id="A0A2D3V6M3"/>
<name>A0A2D3V6M3_9PEZI</name>
<evidence type="ECO:0000256" key="2">
    <source>
        <dbReference type="SAM" id="MobiDB-lite"/>
    </source>
</evidence>
<keyword evidence="5" id="KW-1185">Reference proteome</keyword>
<dbReference type="InterPro" id="IPR000727">
    <property type="entry name" value="T_SNARE_dom"/>
</dbReference>
<dbReference type="GeneID" id="35600210"/>
<sequence>MPFGLKKSDKEKDSGDLESKKASLFGGRSKKTAAAAAAPASNNPYAAAPPAGSDPYASRNANPYAAQSAQNNDPYAKSQGSLTQPPTSSFGSLSLNEKKGEPAPGYGRAPPSYNSQPDPSGKSPVPPGGCGGGQPRYPAQGSSYGQTGGYGSDPYGTGASQQSRYGPSGYGGLGRSNSQDTMSTDAGRNALFGDAPSRVQQSRSPAQDGGMPPAQGGDASYSNTGGYDSAEMPGGYGAGPPRELTAEEQEEEDVQASKQEIRFIKQQDVSSTRNARRIAEQAEATGRETLARLGAQGERIHNTERNLDMASNQNRLAEEKARELKTLNRSMFAVHVANPFTAKKREEAANAIALEKHQRERQQRDDTREQAYGSQARQQKQQRDLKGNVIGGPPGANRNLAERAKYQFEADSEDEEMENEIDDNLDAIHRGARTLNMLGKAMGEEIDTQNKHIDRIINKTDKVDDQIAVNRARLDRIR</sequence>
<dbReference type="Gene3D" id="1.20.5.110">
    <property type="match status" value="2"/>
</dbReference>
<organism evidence="4 5">
    <name type="scientific">Ramularia collo-cygni</name>
    <dbReference type="NCBI Taxonomy" id="112498"/>
    <lineage>
        <taxon>Eukaryota</taxon>
        <taxon>Fungi</taxon>
        <taxon>Dikarya</taxon>
        <taxon>Ascomycota</taxon>
        <taxon>Pezizomycotina</taxon>
        <taxon>Dothideomycetes</taxon>
        <taxon>Dothideomycetidae</taxon>
        <taxon>Mycosphaerellales</taxon>
        <taxon>Mycosphaerellaceae</taxon>
        <taxon>Ramularia</taxon>
    </lineage>
</organism>
<dbReference type="SUPFAM" id="SSF58038">
    <property type="entry name" value="SNARE fusion complex"/>
    <property type="match status" value="2"/>
</dbReference>
<accession>A0A2D3V6M3</accession>
<feature type="domain" description="T-SNARE coiled-coil homology" evidence="3">
    <location>
        <begin position="415"/>
        <end position="477"/>
    </location>
</feature>
<dbReference type="STRING" id="112498.A0A2D3V6M3"/>
<dbReference type="GO" id="GO:0031201">
    <property type="term" value="C:SNARE complex"/>
    <property type="evidence" value="ECO:0007669"/>
    <property type="project" value="TreeGrafter"/>
</dbReference>
<dbReference type="GO" id="GO:0019905">
    <property type="term" value="F:syntaxin binding"/>
    <property type="evidence" value="ECO:0007669"/>
    <property type="project" value="TreeGrafter"/>
</dbReference>
<dbReference type="PANTHER" id="PTHR19305:SF9">
    <property type="entry name" value="SYNAPTOSOMAL-ASSOCIATED PROTEIN 29"/>
    <property type="match status" value="1"/>
</dbReference>
<feature type="region of interest" description="Disordered" evidence="2">
    <location>
        <begin position="1"/>
        <end position="313"/>
    </location>
</feature>
<dbReference type="PANTHER" id="PTHR19305">
    <property type="entry name" value="SYNAPTOSOMAL ASSOCIATED PROTEIN"/>
    <property type="match status" value="1"/>
</dbReference>